<dbReference type="Proteomes" id="UP000504609">
    <property type="component" value="Unplaced"/>
</dbReference>
<evidence type="ECO:0000313" key="8">
    <source>
        <dbReference type="Proteomes" id="UP000504609"/>
    </source>
</evidence>
<dbReference type="GeneID" id="111431717"/>
<evidence type="ECO:0000256" key="6">
    <source>
        <dbReference type="SAM" id="MobiDB-lite"/>
    </source>
</evidence>
<dbReference type="PRINTS" id="PR00367">
    <property type="entry name" value="ETHRSPELEMNT"/>
</dbReference>
<keyword evidence="3" id="KW-0238">DNA-binding</keyword>
<gene>
    <name evidence="9" type="primary">LOC111431717</name>
</gene>
<dbReference type="AlphaFoldDB" id="A0A6J1EE45"/>
<evidence type="ECO:0000256" key="5">
    <source>
        <dbReference type="ARBA" id="ARBA00023242"/>
    </source>
</evidence>
<dbReference type="GO" id="GO:0005634">
    <property type="term" value="C:nucleus"/>
    <property type="evidence" value="ECO:0007669"/>
    <property type="project" value="UniProtKB-SubCell"/>
</dbReference>
<keyword evidence="4" id="KW-0804">Transcription</keyword>
<dbReference type="PROSITE" id="PS51032">
    <property type="entry name" value="AP2_ERF"/>
    <property type="match status" value="1"/>
</dbReference>
<proteinExistence type="predicted"/>
<evidence type="ECO:0000256" key="4">
    <source>
        <dbReference type="ARBA" id="ARBA00023163"/>
    </source>
</evidence>
<protein>
    <submittedName>
        <fullName evidence="9">Ethylene-responsive transcription factor 10-like</fullName>
    </submittedName>
</protein>
<dbReference type="InterPro" id="IPR036955">
    <property type="entry name" value="AP2/ERF_dom_sf"/>
</dbReference>
<dbReference type="Gene3D" id="3.30.730.10">
    <property type="entry name" value="AP2/ERF domain"/>
    <property type="match status" value="1"/>
</dbReference>
<dbReference type="InterPro" id="IPR001471">
    <property type="entry name" value="AP2/ERF_dom"/>
</dbReference>
<dbReference type="SMART" id="SM00380">
    <property type="entry name" value="AP2"/>
    <property type="match status" value="1"/>
</dbReference>
<comment type="subcellular location">
    <subcellularLocation>
        <location evidence="1">Nucleus</location>
    </subcellularLocation>
</comment>
<feature type="region of interest" description="Disordered" evidence="6">
    <location>
        <begin position="1"/>
        <end position="34"/>
    </location>
</feature>
<name>A0A6J1EE45_CUCMO</name>
<evidence type="ECO:0000256" key="1">
    <source>
        <dbReference type="ARBA" id="ARBA00004123"/>
    </source>
</evidence>
<keyword evidence="5" id="KW-0539">Nucleus</keyword>
<dbReference type="PANTHER" id="PTHR31194">
    <property type="entry name" value="SHN SHINE , DNA BINDING / TRANSCRIPTION FACTOR"/>
    <property type="match status" value="1"/>
</dbReference>
<accession>A0A6J1EE45</accession>
<keyword evidence="8" id="KW-1185">Reference proteome</keyword>
<evidence type="ECO:0000259" key="7">
    <source>
        <dbReference type="PROSITE" id="PS51032"/>
    </source>
</evidence>
<dbReference type="SUPFAM" id="SSF54171">
    <property type="entry name" value="DNA-binding domain"/>
    <property type="match status" value="1"/>
</dbReference>
<feature type="compositionally biased region" description="Basic and acidic residues" evidence="6">
    <location>
        <begin position="14"/>
        <end position="30"/>
    </location>
</feature>
<keyword evidence="2" id="KW-0805">Transcription regulation</keyword>
<evidence type="ECO:0000256" key="2">
    <source>
        <dbReference type="ARBA" id="ARBA00023015"/>
    </source>
</evidence>
<dbReference type="CDD" id="cd00018">
    <property type="entry name" value="AP2"/>
    <property type="match status" value="1"/>
</dbReference>
<evidence type="ECO:0000256" key="3">
    <source>
        <dbReference type="ARBA" id="ARBA00023125"/>
    </source>
</evidence>
<dbReference type="InterPro" id="IPR016177">
    <property type="entry name" value="DNA-bd_dom_sf"/>
</dbReference>
<dbReference type="RefSeq" id="XP_022924195.1">
    <property type="nucleotide sequence ID" value="XM_023068427.1"/>
</dbReference>
<feature type="compositionally biased region" description="Basic and acidic residues" evidence="6">
    <location>
        <begin position="75"/>
        <end position="84"/>
    </location>
</feature>
<feature type="domain" description="AP2/ERF" evidence="7">
    <location>
        <begin position="115"/>
        <end position="174"/>
    </location>
</feature>
<reference evidence="9" key="1">
    <citation type="submission" date="2025-08" db="UniProtKB">
        <authorList>
            <consortium name="RefSeq"/>
        </authorList>
    </citation>
    <scope>IDENTIFICATION</scope>
    <source>
        <tissue evidence="9">Young leaves</tissue>
    </source>
</reference>
<dbReference type="InterPro" id="IPR050913">
    <property type="entry name" value="AP2/ERF_ERF"/>
</dbReference>
<dbReference type="Pfam" id="PF00847">
    <property type="entry name" value="AP2"/>
    <property type="match status" value="1"/>
</dbReference>
<dbReference type="GO" id="GO:0003677">
    <property type="term" value="F:DNA binding"/>
    <property type="evidence" value="ECO:0007669"/>
    <property type="project" value="UniProtKB-KW"/>
</dbReference>
<dbReference type="PANTHER" id="PTHR31194:SF187">
    <property type="entry name" value="ETHYLENE-RESPONSIVE TRANSCRIPTION FACTOR ERF118-LIKE"/>
    <property type="match status" value="1"/>
</dbReference>
<feature type="compositionally biased region" description="Basic and acidic residues" evidence="6">
    <location>
        <begin position="92"/>
        <end position="106"/>
    </location>
</feature>
<dbReference type="GO" id="GO:0003700">
    <property type="term" value="F:DNA-binding transcription factor activity"/>
    <property type="evidence" value="ECO:0007669"/>
    <property type="project" value="InterPro"/>
</dbReference>
<evidence type="ECO:0000313" key="9">
    <source>
        <dbReference type="RefSeq" id="XP_022924195.1"/>
    </source>
</evidence>
<feature type="region of interest" description="Disordered" evidence="6">
    <location>
        <begin position="73"/>
        <end position="117"/>
    </location>
</feature>
<sequence length="345" mass="39383">MGGFRRQFVSRDIYGNDDKKMKQPKQEKSNSVRKIRVLLHDPDATDYSSEEDEHFNQNAKNIVWEIPFPGISRNPSKEASHKQNADANADADAAKFKTKADVKESSGKTQRSSSMYKGVRRRKWGKYAAEIRDPIHRRRLWLGTYNTAEEAAIAYQTKKHEFESMQTMEKNNSELGGEKKIRSLVVDTAESKETMSMFSHPSPSSVLDLSTGSSCSNGLKSVKQFNVDQTMEEHSITGECMVMLDGVEDMLESIYKDEPSISDILDETPMPILPFDSRELDFQVFDDNALICSDFDRLYNDMNYVEDCTLYDIENSLGALDLPPMEIEFDKEFSWFDETLSISCI</sequence>
<organism evidence="8 9">
    <name type="scientific">Cucurbita moschata</name>
    <name type="common">Winter crookneck squash</name>
    <name type="synonym">Cucurbita pepo var. moschata</name>
    <dbReference type="NCBI Taxonomy" id="3662"/>
    <lineage>
        <taxon>Eukaryota</taxon>
        <taxon>Viridiplantae</taxon>
        <taxon>Streptophyta</taxon>
        <taxon>Embryophyta</taxon>
        <taxon>Tracheophyta</taxon>
        <taxon>Spermatophyta</taxon>
        <taxon>Magnoliopsida</taxon>
        <taxon>eudicotyledons</taxon>
        <taxon>Gunneridae</taxon>
        <taxon>Pentapetalae</taxon>
        <taxon>rosids</taxon>
        <taxon>fabids</taxon>
        <taxon>Cucurbitales</taxon>
        <taxon>Cucurbitaceae</taxon>
        <taxon>Cucurbiteae</taxon>
        <taxon>Cucurbita</taxon>
    </lineage>
</organism>
<dbReference type="KEGG" id="cmos:111431717"/>